<evidence type="ECO:0000256" key="2">
    <source>
        <dbReference type="SAM" id="SignalP"/>
    </source>
</evidence>
<sequence length="269" mass="30215">MFSLNSCSLLLPFAFLLLTPDGAIVACNKTNSIWSDAGTMTGILLHNCMRLGAGKPTKQFLLTLQECLRHRILLAFDRMLGMDVIELAEGVALVRYQQKNHTEDDRVMELSKSASRFDDKEESWKSQIVGKLTQLFRTHVLKIQLRELNGFGIEARRRHQKKSMMAELLMFALIAAGVIVIPLGFQFLAILGGKALLLAKMALLMTSIQGLKKIATSSLNYGLYTYGHGHGQQEPCKGDYDYDCDKDDVSFSVEFEDLAHSRDPEIDYF</sequence>
<feature type="signal peptide" evidence="2">
    <location>
        <begin position="1"/>
        <end position="26"/>
    </location>
</feature>
<dbReference type="PANTHER" id="PTHR21879:SF8">
    <property type="entry name" value="OSIRIS 23"/>
    <property type="match status" value="1"/>
</dbReference>
<reference evidence="3 4" key="1">
    <citation type="journal article" date="2023" name="Insect Mol. Biol.">
        <title>Genome sequencing provides insights into the evolution of gene families encoding plant cell wall-degrading enzymes in longhorned beetles.</title>
        <authorList>
            <person name="Shin N.R."/>
            <person name="Okamura Y."/>
            <person name="Kirsch R."/>
            <person name="Pauchet Y."/>
        </authorList>
    </citation>
    <scope>NUCLEOTIDE SEQUENCE [LARGE SCALE GENOMIC DNA]</scope>
    <source>
        <strain evidence="3">EAD_L_NR</strain>
    </source>
</reference>
<feature type="chain" id="PRO_5043798842" evidence="2">
    <location>
        <begin position="27"/>
        <end position="269"/>
    </location>
</feature>
<proteinExistence type="predicted"/>
<keyword evidence="1" id="KW-0812">Transmembrane</keyword>
<gene>
    <name evidence="3" type="ORF">NQ315_008559</name>
</gene>
<dbReference type="InterPro" id="IPR012464">
    <property type="entry name" value="DUF1676"/>
</dbReference>
<dbReference type="PANTHER" id="PTHR21879">
    <property type="entry name" value="FI03362P-RELATED-RELATED"/>
    <property type="match status" value="1"/>
</dbReference>
<evidence type="ECO:0000313" key="3">
    <source>
        <dbReference type="EMBL" id="KAJ8921925.1"/>
    </source>
</evidence>
<dbReference type="EMBL" id="JANEYG010000008">
    <property type="protein sequence ID" value="KAJ8921925.1"/>
    <property type="molecule type" value="Genomic_DNA"/>
</dbReference>
<dbReference type="Proteomes" id="UP001159042">
    <property type="component" value="Unassembled WGS sequence"/>
</dbReference>
<keyword evidence="4" id="KW-1185">Reference proteome</keyword>
<dbReference type="Pfam" id="PF07898">
    <property type="entry name" value="DUF1676"/>
    <property type="match status" value="1"/>
</dbReference>
<dbReference type="GO" id="GO:0016020">
    <property type="term" value="C:membrane"/>
    <property type="evidence" value="ECO:0007669"/>
    <property type="project" value="TreeGrafter"/>
</dbReference>
<keyword evidence="2" id="KW-0732">Signal</keyword>
<evidence type="ECO:0000313" key="4">
    <source>
        <dbReference type="Proteomes" id="UP001159042"/>
    </source>
</evidence>
<accession>A0AAV8W5N9</accession>
<evidence type="ECO:0000256" key="1">
    <source>
        <dbReference type="SAM" id="Phobius"/>
    </source>
</evidence>
<protein>
    <submittedName>
        <fullName evidence="3">Uncharacterized protein</fullName>
    </submittedName>
</protein>
<dbReference type="AlphaFoldDB" id="A0AAV8W5N9"/>
<keyword evidence="1" id="KW-1133">Transmembrane helix</keyword>
<organism evidence="3 4">
    <name type="scientific">Exocentrus adspersus</name>
    <dbReference type="NCBI Taxonomy" id="1586481"/>
    <lineage>
        <taxon>Eukaryota</taxon>
        <taxon>Metazoa</taxon>
        <taxon>Ecdysozoa</taxon>
        <taxon>Arthropoda</taxon>
        <taxon>Hexapoda</taxon>
        <taxon>Insecta</taxon>
        <taxon>Pterygota</taxon>
        <taxon>Neoptera</taxon>
        <taxon>Endopterygota</taxon>
        <taxon>Coleoptera</taxon>
        <taxon>Polyphaga</taxon>
        <taxon>Cucujiformia</taxon>
        <taxon>Chrysomeloidea</taxon>
        <taxon>Cerambycidae</taxon>
        <taxon>Lamiinae</taxon>
        <taxon>Acanthocinini</taxon>
        <taxon>Exocentrus</taxon>
    </lineage>
</organism>
<comment type="caution">
    <text evidence="3">The sequence shown here is derived from an EMBL/GenBank/DDBJ whole genome shotgun (WGS) entry which is preliminary data.</text>
</comment>
<keyword evidence="1" id="KW-0472">Membrane</keyword>
<feature type="transmembrane region" description="Helical" evidence="1">
    <location>
        <begin position="168"/>
        <end position="191"/>
    </location>
</feature>
<name>A0AAV8W5N9_9CUCU</name>